<dbReference type="SUPFAM" id="SSF47413">
    <property type="entry name" value="lambda repressor-like DNA-binding domains"/>
    <property type="match status" value="1"/>
</dbReference>
<sequence>MSADHRDRPLTVNALPLPREGEKPVAAGKVLGSYLRRLRREQGLTIKDAAPVIRASVSKISRMERGENPPRERDVLDLVDHYGVRDPHQVEAVRELLKQATAKAWYDEYADVTPGWLKRLIGLEDSAVEIRTYEVHVVPGLLQTPSYAKAIVTSGLPNANETEVKRRVDLRMARQRLLQGPGRPQLVALLDEAILRRPVGNADVMAEQLEYLLDAAERSGITIRVVEFMKGAKIAPSTPVTYLKFAPGGPAELVYLEQAAGAMYISSTSGVESYRYVLSELWGAAASRKKTMELLRGAIKDYAGHPSRRRR</sequence>
<feature type="domain" description="HTH cro/C1-type" evidence="1">
    <location>
        <begin position="35"/>
        <end position="90"/>
    </location>
</feature>
<dbReference type="EMBL" id="JBJDQH010000028">
    <property type="protein sequence ID" value="MFK4272545.1"/>
    <property type="molecule type" value="Genomic_DNA"/>
</dbReference>
<dbReference type="InterPro" id="IPR001387">
    <property type="entry name" value="Cro/C1-type_HTH"/>
</dbReference>
<dbReference type="Proteomes" id="UP001620295">
    <property type="component" value="Unassembled WGS sequence"/>
</dbReference>
<reference evidence="2 3" key="1">
    <citation type="submission" date="2024-11" db="EMBL/GenBank/DDBJ databases">
        <title>The Natural Products Discovery Center: Release of the First 8490 Sequenced Strains for Exploring Actinobacteria Biosynthetic Diversity.</title>
        <authorList>
            <person name="Kalkreuter E."/>
            <person name="Kautsar S.A."/>
            <person name="Yang D."/>
            <person name="Bader C.D."/>
            <person name="Teijaro C.N."/>
            <person name="Fluegel L."/>
            <person name="Davis C.M."/>
            <person name="Simpson J.R."/>
            <person name="Lauterbach L."/>
            <person name="Steele A.D."/>
            <person name="Gui C."/>
            <person name="Meng S."/>
            <person name="Li G."/>
            <person name="Viehrig K."/>
            <person name="Ye F."/>
            <person name="Su P."/>
            <person name="Kiefer A.F."/>
            <person name="Nichols A."/>
            <person name="Cepeda A.J."/>
            <person name="Yan W."/>
            <person name="Fan B."/>
            <person name="Jiang Y."/>
            <person name="Adhikari A."/>
            <person name="Zheng C.-J."/>
            <person name="Schuster L."/>
            <person name="Cowan T.M."/>
            <person name="Smanski M.J."/>
            <person name="Chevrette M.G."/>
            <person name="De Carvalho L.P.S."/>
            <person name="Shen B."/>
        </authorList>
    </citation>
    <scope>NUCLEOTIDE SEQUENCE [LARGE SCALE GENOMIC DNA]</scope>
    <source>
        <strain evidence="2 3">NPDC020863</strain>
    </source>
</reference>
<keyword evidence="3" id="KW-1185">Reference proteome</keyword>
<dbReference type="Gene3D" id="1.10.260.40">
    <property type="entry name" value="lambda repressor-like DNA-binding domains"/>
    <property type="match status" value="1"/>
</dbReference>
<proteinExistence type="predicted"/>
<organism evidence="2 3">
    <name type="scientific">Streptomyces milbemycinicus</name>
    <dbReference type="NCBI Taxonomy" id="476552"/>
    <lineage>
        <taxon>Bacteria</taxon>
        <taxon>Bacillati</taxon>
        <taxon>Actinomycetota</taxon>
        <taxon>Actinomycetes</taxon>
        <taxon>Kitasatosporales</taxon>
        <taxon>Streptomycetaceae</taxon>
        <taxon>Streptomyces</taxon>
    </lineage>
</organism>
<dbReference type="PROSITE" id="PS50943">
    <property type="entry name" value="HTH_CROC1"/>
    <property type="match status" value="1"/>
</dbReference>
<dbReference type="Pfam" id="PF13560">
    <property type="entry name" value="HTH_31"/>
    <property type="match status" value="1"/>
</dbReference>
<dbReference type="SMART" id="SM00530">
    <property type="entry name" value="HTH_XRE"/>
    <property type="match status" value="1"/>
</dbReference>
<gene>
    <name evidence="2" type="ORF">ACI2L5_47860</name>
</gene>
<evidence type="ECO:0000313" key="3">
    <source>
        <dbReference type="Proteomes" id="UP001620295"/>
    </source>
</evidence>
<dbReference type="RefSeq" id="WP_404748843.1">
    <property type="nucleotide sequence ID" value="NZ_JBJDQH010000028.1"/>
</dbReference>
<dbReference type="InterPro" id="IPR043917">
    <property type="entry name" value="DUF5753"/>
</dbReference>
<dbReference type="Pfam" id="PF19054">
    <property type="entry name" value="DUF5753"/>
    <property type="match status" value="1"/>
</dbReference>
<comment type="caution">
    <text evidence="2">The sequence shown here is derived from an EMBL/GenBank/DDBJ whole genome shotgun (WGS) entry which is preliminary data.</text>
</comment>
<dbReference type="InterPro" id="IPR010982">
    <property type="entry name" value="Lambda_DNA-bd_dom_sf"/>
</dbReference>
<dbReference type="CDD" id="cd00093">
    <property type="entry name" value="HTH_XRE"/>
    <property type="match status" value="1"/>
</dbReference>
<evidence type="ECO:0000259" key="1">
    <source>
        <dbReference type="PROSITE" id="PS50943"/>
    </source>
</evidence>
<name>A0ABW8M6I3_9ACTN</name>
<evidence type="ECO:0000313" key="2">
    <source>
        <dbReference type="EMBL" id="MFK4272545.1"/>
    </source>
</evidence>
<protein>
    <submittedName>
        <fullName evidence="2">Helix-turn-helix domain-containing protein</fullName>
    </submittedName>
</protein>
<accession>A0ABW8M6I3</accession>